<sequence length="262" mass="30298">MSLFATFSQIGHNFKLKPQTYNIDNWIFKLHYKATVLIFLVSTLLVCSRQYIGEHIRCIADGGVPDHVMNTFCFFTSTFTVVKHLDAKLLDSGNLAHPGVGPYGMNSTDPIKRHAYYQWVPFVLFGQAIMFYLTHILWKKLEGGRLRYLVDGLKLGAFALAEKELSVDSKRIPSRMEKEDKIRQIREAFLTRVYINRTWSLKLIFCEILNLLHVVLQIYITNAFLKGNFNQLGVEIWNEGLESNVDILDEVFPKVRKIILHN</sequence>
<keyword evidence="6" id="KW-0303">Gap junction</keyword>
<evidence type="ECO:0000256" key="5">
    <source>
        <dbReference type="ARBA" id="ARBA00022692"/>
    </source>
</evidence>
<protein>
    <recommendedName>
        <fullName evidence="12">Innexin</fullName>
    </recommendedName>
</protein>
<dbReference type="PANTHER" id="PTHR11893:SF38">
    <property type="entry name" value="INNEXIN INX7"/>
    <property type="match status" value="1"/>
</dbReference>
<dbReference type="GO" id="GO:0034220">
    <property type="term" value="P:monoatomic ion transmembrane transport"/>
    <property type="evidence" value="ECO:0007669"/>
    <property type="project" value="UniProtKB-KW"/>
</dbReference>
<evidence type="ECO:0000256" key="7">
    <source>
        <dbReference type="ARBA" id="ARBA00022949"/>
    </source>
</evidence>
<comment type="function">
    <text evidence="12">Structural component of the gap junctions.</text>
</comment>
<evidence type="ECO:0000313" key="14">
    <source>
        <dbReference type="Proteomes" id="UP001162156"/>
    </source>
</evidence>
<comment type="similarity">
    <text evidence="12">Belongs to the pannexin family.</text>
</comment>
<dbReference type="InterPro" id="IPR000990">
    <property type="entry name" value="Innexin"/>
</dbReference>
<keyword evidence="10 12" id="KW-0472">Membrane</keyword>
<organism evidence="13 14">
    <name type="scientific">Rhamnusium bicolor</name>
    <dbReference type="NCBI Taxonomy" id="1586634"/>
    <lineage>
        <taxon>Eukaryota</taxon>
        <taxon>Metazoa</taxon>
        <taxon>Ecdysozoa</taxon>
        <taxon>Arthropoda</taxon>
        <taxon>Hexapoda</taxon>
        <taxon>Insecta</taxon>
        <taxon>Pterygota</taxon>
        <taxon>Neoptera</taxon>
        <taxon>Endopterygota</taxon>
        <taxon>Coleoptera</taxon>
        <taxon>Polyphaga</taxon>
        <taxon>Cucujiformia</taxon>
        <taxon>Chrysomeloidea</taxon>
        <taxon>Cerambycidae</taxon>
        <taxon>Lepturinae</taxon>
        <taxon>Rhagiini</taxon>
        <taxon>Rhamnusium</taxon>
    </lineage>
</organism>
<dbReference type="PRINTS" id="PR01262">
    <property type="entry name" value="INNEXIN"/>
</dbReference>
<dbReference type="GO" id="GO:0005886">
    <property type="term" value="C:plasma membrane"/>
    <property type="evidence" value="ECO:0007669"/>
    <property type="project" value="UniProtKB-SubCell"/>
</dbReference>
<dbReference type="PROSITE" id="PS51013">
    <property type="entry name" value="PANNEXIN"/>
    <property type="match status" value="1"/>
</dbReference>
<evidence type="ECO:0000256" key="6">
    <source>
        <dbReference type="ARBA" id="ARBA00022868"/>
    </source>
</evidence>
<evidence type="ECO:0000256" key="2">
    <source>
        <dbReference type="ARBA" id="ARBA00004651"/>
    </source>
</evidence>
<gene>
    <name evidence="12" type="primary">inx</name>
    <name evidence="13" type="ORF">NQ314_015475</name>
</gene>
<evidence type="ECO:0000256" key="9">
    <source>
        <dbReference type="ARBA" id="ARBA00023065"/>
    </source>
</evidence>
<comment type="caution">
    <text evidence="12">Lacks conserved residue(s) required for the propagation of feature annotation.</text>
</comment>
<keyword evidence="14" id="KW-1185">Reference proteome</keyword>
<dbReference type="AlphaFoldDB" id="A0AAV8WYV1"/>
<reference evidence="13" key="1">
    <citation type="journal article" date="2023" name="Insect Mol. Biol.">
        <title>Genome sequencing provides insights into the evolution of gene families encoding plant cell wall-degrading enzymes in longhorned beetles.</title>
        <authorList>
            <person name="Shin N.R."/>
            <person name="Okamura Y."/>
            <person name="Kirsch R."/>
            <person name="Pauchet Y."/>
        </authorList>
    </citation>
    <scope>NUCLEOTIDE SEQUENCE</scope>
    <source>
        <strain evidence="13">RBIC_L_NR</strain>
    </source>
</reference>
<feature type="transmembrane region" description="Helical" evidence="12">
    <location>
        <begin position="199"/>
        <end position="220"/>
    </location>
</feature>
<evidence type="ECO:0000256" key="10">
    <source>
        <dbReference type="ARBA" id="ARBA00023136"/>
    </source>
</evidence>
<dbReference type="GO" id="GO:0005921">
    <property type="term" value="C:gap junction"/>
    <property type="evidence" value="ECO:0007669"/>
    <property type="project" value="UniProtKB-SubCell"/>
</dbReference>
<keyword evidence="4" id="KW-1003">Cell membrane</keyword>
<keyword evidence="5 12" id="KW-0812">Transmembrane</keyword>
<dbReference type="Proteomes" id="UP001162156">
    <property type="component" value="Unassembled WGS sequence"/>
</dbReference>
<dbReference type="EMBL" id="JANEYF010004284">
    <property type="protein sequence ID" value="KAJ8931588.1"/>
    <property type="molecule type" value="Genomic_DNA"/>
</dbReference>
<dbReference type="GO" id="GO:0007602">
    <property type="term" value="P:phototransduction"/>
    <property type="evidence" value="ECO:0007669"/>
    <property type="project" value="TreeGrafter"/>
</dbReference>
<evidence type="ECO:0000256" key="3">
    <source>
        <dbReference type="ARBA" id="ARBA00022448"/>
    </source>
</evidence>
<keyword evidence="9 12" id="KW-0406">Ion transport</keyword>
<keyword evidence="8 12" id="KW-1133">Transmembrane helix</keyword>
<proteinExistence type="inferred from homology"/>
<keyword evidence="11 12" id="KW-0407">Ion channel</keyword>
<evidence type="ECO:0000256" key="1">
    <source>
        <dbReference type="ARBA" id="ARBA00004610"/>
    </source>
</evidence>
<dbReference type="GO" id="GO:0005243">
    <property type="term" value="F:gap junction channel activity"/>
    <property type="evidence" value="ECO:0007669"/>
    <property type="project" value="TreeGrafter"/>
</dbReference>
<comment type="caution">
    <text evidence="13">The sequence shown here is derived from an EMBL/GenBank/DDBJ whole genome shotgun (WGS) entry which is preliminary data.</text>
</comment>
<accession>A0AAV8WYV1</accession>
<keyword evidence="3 12" id="KW-0813">Transport</keyword>
<dbReference type="PANTHER" id="PTHR11893">
    <property type="entry name" value="INNEXIN"/>
    <property type="match status" value="1"/>
</dbReference>
<name>A0AAV8WYV1_9CUCU</name>
<evidence type="ECO:0000313" key="13">
    <source>
        <dbReference type="EMBL" id="KAJ8931588.1"/>
    </source>
</evidence>
<evidence type="ECO:0000256" key="8">
    <source>
        <dbReference type="ARBA" id="ARBA00022989"/>
    </source>
</evidence>
<evidence type="ECO:0000256" key="12">
    <source>
        <dbReference type="RuleBase" id="RU010713"/>
    </source>
</evidence>
<comment type="subcellular location">
    <subcellularLocation>
        <location evidence="1">Cell junction</location>
        <location evidence="1">Gap junction</location>
    </subcellularLocation>
    <subcellularLocation>
        <location evidence="2 12">Cell membrane</location>
        <topology evidence="2 12">Multi-pass membrane protein</topology>
    </subcellularLocation>
</comment>
<evidence type="ECO:0000256" key="4">
    <source>
        <dbReference type="ARBA" id="ARBA00022475"/>
    </source>
</evidence>
<feature type="transmembrane region" description="Helical" evidence="12">
    <location>
        <begin position="115"/>
        <end position="138"/>
    </location>
</feature>
<dbReference type="Pfam" id="PF00876">
    <property type="entry name" value="Innexin"/>
    <property type="match status" value="1"/>
</dbReference>
<keyword evidence="7" id="KW-0965">Cell junction</keyword>
<evidence type="ECO:0000256" key="11">
    <source>
        <dbReference type="ARBA" id="ARBA00023303"/>
    </source>
</evidence>